<accession>A0ABN8XKG2</accession>
<proteinExistence type="predicted"/>
<keyword evidence="1" id="KW-1133">Transmembrane helix</keyword>
<feature type="transmembrane region" description="Helical" evidence="1">
    <location>
        <begin position="12"/>
        <end position="31"/>
    </location>
</feature>
<dbReference type="Proteomes" id="UP001161497">
    <property type="component" value="Chromosome"/>
</dbReference>
<organism evidence="2 3">
    <name type="scientific">Candidatus Methylacidiphilum fumarolicum</name>
    <dbReference type="NCBI Taxonomy" id="591154"/>
    <lineage>
        <taxon>Bacteria</taxon>
        <taxon>Pseudomonadati</taxon>
        <taxon>Verrucomicrobiota</taxon>
        <taxon>Methylacidiphilae</taxon>
        <taxon>Methylacidiphilales</taxon>
        <taxon>Methylacidiphilaceae</taxon>
        <taxon>Methylacidiphilum (ex Ratnadevi et al. 2023)</taxon>
    </lineage>
</organism>
<keyword evidence="1" id="KW-0472">Membrane</keyword>
<evidence type="ECO:0000256" key="1">
    <source>
        <dbReference type="SAM" id="Phobius"/>
    </source>
</evidence>
<reference evidence="2" key="1">
    <citation type="submission" date="2023-03" db="EMBL/GenBank/DDBJ databases">
        <authorList>
            <person name="Cremers G."/>
            <person name="Picone N."/>
        </authorList>
    </citation>
    <scope>NUCLEOTIDE SEQUENCE</scope>
    <source>
        <strain evidence="2">Sample_alias</strain>
    </source>
</reference>
<keyword evidence="1" id="KW-0812">Transmembrane</keyword>
<name>A0ABN8XKG2_9BACT</name>
<gene>
    <name evidence="2" type="ORF">MFUM_2137</name>
</gene>
<dbReference type="EMBL" id="OX458932">
    <property type="protein sequence ID" value="CAI9086449.1"/>
    <property type="molecule type" value="Genomic_DNA"/>
</dbReference>
<sequence length="74" mass="8200">MDHLVSIGDATLFITVLFLLPLTEILQYLLVIKVQAVPCEVEAASGYISPSSLDATTHHRVIRANTPHPRYSRV</sequence>
<evidence type="ECO:0000313" key="2">
    <source>
        <dbReference type="EMBL" id="CAI9086449.1"/>
    </source>
</evidence>
<protein>
    <recommendedName>
        <fullName evidence="4">Secreted protein</fullName>
    </recommendedName>
</protein>
<evidence type="ECO:0000313" key="3">
    <source>
        <dbReference type="Proteomes" id="UP001161497"/>
    </source>
</evidence>
<keyword evidence="3" id="KW-1185">Reference proteome</keyword>
<evidence type="ECO:0008006" key="4">
    <source>
        <dbReference type="Google" id="ProtNLM"/>
    </source>
</evidence>